<accession>A0A1I7T5D3</accession>
<evidence type="ECO:0000259" key="1">
    <source>
        <dbReference type="PROSITE" id="PS50097"/>
    </source>
</evidence>
<dbReference type="PANTHER" id="PTHR11145:SF19">
    <property type="entry name" value="BTB DOMAIN-CONTAINING PROTEIN-RELATED"/>
    <property type="match status" value="1"/>
</dbReference>
<keyword evidence="2" id="KW-1185">Reference proteome</keyword>
<dbReference type="PROSITE" id="PS50097">
    <property type="entry name" value="BTB"/>
    <property type="match status" value="1"/>
</dbReference>
<dbReference type="SUPFAM" id="SSF54695">
    <property type="entry name" value="POZ domain"/>
    <property type="match status" value="1"/>
</dbReference>
<sequence>MTSKNRIVKLNIGGTVFHTTVSTLTRFDGFFKTLLETDVPVTKDDTGSIFVDRDPTYFRFILNFMRDGDVELPDSKKELKEIHIEAQYYLLKDLCELCNTRLTECDSDNEKDVIKFLNTDEEKFAAIMNLNKFTVIVFLPKSSTYNATFSWKAFVQRNRSKWEIYFRIHNDVFNWHFFCHDRNLEGSSRSCNYSHCSCCLMEYPEQVEFHMQEFLASAD</sequence>
<dbReference type="PANTHER" id="PTHR11145">
    <property type="entry name" value="BTB/POZ DOMAIN-CONTAINING ADAPTER FOR CUL3-MEDIATED RHOA DEGRADATION PROTEIN FAMILY MEMBER"/>
    <property type="match status" value="1"/>
</dbReference>
<dbReference type="SMART" id="SM00225">
    <property type="entry name" value="BTB"/>
    <property type="match status" value="1"/>
</dbReference>
<dbReference type="STRING" id="1561998.A0A1I7T5D3"/>
<evidence type="ECO:0000313" key="3">
    <source>
        <dbReference type="WBParaSite" id="Csp11.Scaffold511.g2554.t1"/>
    </source>
</evidence>
<dbReference type="AlphaFoldDB" id="A0A1I7T5D3"/>
<dbReference type="eggNOG" id="KOG2716">
    <property type="taxonomic scope" value="Eukaryota"/>
</dbReference>
<dbReference type="CDD" id="cd18316">
    <property type="entry name" value="BTB_POZ_KCTD-like"/>
    <property type="match status" value="1"/>
</dbReference>
<dbReference type="Gene3D" id="3.30.710.10">
    <property type="entry name" value="Potassium Channel Kv1.1, Chain A"/>
    <property type="match status" value="1"/>
</dbReference>
<dbReference type="WBParaSite" id="Csp11.Scaffold511.g2554.t1">
    <property type="protein sequence ID" value="Csp11.Scaffold511.g2554.t1"/>
    <property type="gene ID" value="Csp11.Scaffold511.g2554"/>
</dbReference>
<feature type="domain" description="BTB" evidence="1">
    <location>
        <begin position="6"/>
        <end position="74"/>
    </location>
</feature>
<dbReference type="GO" id="GO:0051260">
    <property type="term" value="P:protein homooligomerization"/>
    <property type="evidence" value="ECO:0007669"/>
    <property type="project" value="InterPro"/>
</dbReference>
<dbReference type="InterPro" id="IPR000210">
    <property type="entry name" value="BTB/POZ_dom"/>
</dbReference>
<organism evidence="2 3">
    <name type="scientific">Caenorhabditis tropicalis</name>
    <dbReference type="NCBI Taxonomy" id="1561998"/>
    <lineage>
        <taxon>Eukaryota</taxon>
        <taxon>Metazoa</taxon>
        <taxon>Ecdysozoa</taxon>
        <taxon>Nematoda</taxon>
        <taxon>Chromadorea</taxon>
        <taxon>Rhabditida</taxon>
        <taxon>Rhabditina</taxon>
        <taxon>Rhabditomorpha</taxon>
        <taxon>Rhabditoidea</taxon>
        <taxon>Rhabditidae</taxon>
        <taxon>Peloderinae</taxon>
        <taxon>Caenorhabditis</taxon>
    </lineage>
</organism>
<dbReference type="InterPro" id="IPR045068">
    <property type="entry name" value="BACURD1-3"/>
</dbReference>
<reference evidence="3" key="1">
    <citation type="submission" date="2016-11" db="UniProtKB">
        <authorList>
            <consortium name="WormBaseParasite"/>
        </authorList>
    </citation>
    <scope>IDENTIFICATION</scope>
</reference>
<dbReference type="Proteomes" id="UP000095282">
    <property type="component" value="Unplaced"/>
</dbReference>
<dbReference type="InterPro" id="IPR003131">
    <property type="entry name" value="T1-type_BTB"/>
</dbReference>
<evidence type="ECO:0000313" key="2">
    <source>
        <dbReference type="Proteomes" id="UP000095282"/>
    </source>
</evidence>
<dbReference type="InterPro" id="IPR011333">
    <property type="entry name" value="SKP1/BTB/POZ_sf"/>
</dbReference>
<dbReference type="Pfam" id="PF02214">
    <property type="entry name" value="BTB_2"/>
    <property type="match status" value="1"/>
</dbReference>
<protein>
    <submittedName>
        <fullName evidence="3">BTB domain-containing protein</fullName>
    </submittedName>
</protein>
<name>A0A1I7T5D3_9PELO</name>
<proteinExistence type="predicted"/>